<evidence type="ECO:0000313" key="2">
    <source>
        <dbReference type="EMBL" id="KAK6123029.1"/>
    </source>
</evidence>
<name>A0ABR0UL70_REHGL</name>
<protein>
    <recommendedName>
        <fullName evidence="1">Endonuclease/exonuclease/phosphatase domain-containing protein</fullName>
    </recommendedName>
</protein>
<dbReference type="InterPro" id="IPR036691">
    <property type="entry name" value="Endo/exonu/phosph_ase_sf"/>
</dbReference>
<dbReference type="Proteomes" id="UP001318860">
    <property type="component" value="Unassembled WGS sequence"/>
</dbReference>
<organism evidence="2 3">
    <name type="scientific">Rehmannia glutinosa</name>
    <name type="common">Chinese foxglove</name>
    <dbReference type="NCBI Taxonomy" id="99300"/>
    <lineage>
        <taxon>Eukaryota</taxon>
        <taxon>Viridiplantae</taxon>
        <taxon>Streptophyta</taxon>
        <taxon>Embryophyta</taxon>
        <taxon>Tracheophyta</taxon>
        <taxon>Spermatophyta</taxon>
        <taxon>Magnoliopsida</taxon>
        <taxon>eudicotyledons</taxon>
        <taxon>Gunneridae</taxon>
        <taxon>Pentapetalae</taxon>
        <taxon>asterids</taxon>
        <taxon>lamiids</taxon>
        <taxon>Lamiales</taxon>
        <taxon>Orobanchaceae</taxon>
        <taxon>Rehmannieae</taxon>
        <taxon>Rehmannia</taxon>
    </lineage>
</organism>
<evidence type="ECO:0000313" key="3">
    <source>
        <dbReference type="Proteomes" id="UP001318860"/>
    </source>
</evidence>
<proteinExistence type="predicted"/>
<dbReference type="EMBL" id="JABTTQ020002607">
    <property type="protein sequence ID" value="KAK6123029.1"/>
    <property type="molecule type" value="Genomic_DNA"/>
</dbReference>
<keyword evidence="3" id="KW-1185">Reference proteome</keyword>
<comment type="caution">
    <text evidence="2">The sequence shown here is derived from an EMBL/GenBank/DDBJ whole genome shotgun (WGS) entry which is preliminary data.</text>
</comment>
<sequence length="346" mass="39854">MRLESQGLGHPWAVRAFGEILQEQKPDMVFLMETKLKNSQVNRLKERFNFFGISIAATGKSGGLALLWKKDIRVDIQTYSRNHIDPIIFMDSDSPPWRFTGCYGEPIQTQRHKTWSLLTWLSTKSTIPWLCLGDFNEILHESEKQGDKAVPNWRIRNFRNATLEAGLTDLGFTGFEAMWVKYKECEKLIRDNWTHFDGDGKGCYIVFAMSQCKTSLLKWKRLCGKCYKKVRKIGVNFMIFALKPRGVGSKTEENRIEQLIGGLMDKEELLWRQRGRHSGFVKGIKTQLFSMLADGKKAQQSIIRLKNDNGIGAKHEMDIEKLHSHTLTDCSPLVIPPRKSLRSRML</sequence>
<dbReference type="Gene3D" id="3.60.10.10">
    <property type="entry name" value="Endonuclease/exonuclease/phosphatase"/>
    <property type="match status" value="1"/>
</dbReference>
<dbReference type="PANTHER" id="PTHR35218">
    <property type="entry name" value="RNASE H DOMAIN-CONTAINING PROTEIN"/>
    <property type="match status" value="1"/>
</dbReference>
<dbReference type="Pfam" id="PF03372">
    <property type="entry name" value="Exo_endo_phos"/>
    <property type="match status" value="1"/>
</dbReference>
<gene>
    <name evidence="2" type="ORF">DH2020_043225</name>
</gene>
<feature type="domain" description="Endonuclease/exonuclease/phosphatase" evidence="1">
    <location>
        <begin position="15"/>
        <end position="166"/>
    </location>
</feature>
<accession>A0ABR0UL70</accession>
<reference evidence="2 3" key="1">
    <citation type="journal article" date="2021" name="Comput. Struct. Biotechnol. J.">
        <title>De novo genome assembly of the potent medicinal plant Rehmannia glutinosa using nanopore technology.</title>
        <authorList>
            <person name="Ma L."/>
            <person name="Dong C."/>
            <person name="Song C."/>
            <person name="Wang X."/>
            <person name="Zheng X."/>
            <person name="Niu Y."/>
            <person name="Chen S."/>
            <person name="Feng W."/>
        </authorList>
    </citation>
    <scope>NUCLEOTIDE SEQUENCE [LARGE SCALE GENOMIC DNA]</scope>
    <source>
        <strain evidence="2">DH-2019</strain>
    </source>
</reference>
<dbReference type="InterPro" id="IPR005135">
    <property type="entry name" value="Endo/exonuclease/phosphatase"/>
</dbReference>
<dbReference type="SUPFAM" id="SSF56219">
    <property type="entry name" value="DNase I-like"/>
    <property type="match status" value="1"/>
</dbReference>
<evidence type="ECO:0000259" key="1">
    <source>
        <dbReference type="Pfam" id="PF03372"/>
    </source>
</evidence>
<dbReference type="PANTHER" id="PTHR35218:SF9">
    <property type="entry name" value="ENDONUCLEASE_EXONUCLEASE_PHOSPHATASE DOMAIN-CONTAINING PROTEIN"/>
    <property type="match status" value="1"/>
</dbReference>